<keyword evidence="3" id="KW-1185">Reference proteome</keyword>
<keyword evidence="1" id="KW-1133">Transmembrane helix</keyword>
<name>A0A395LLB2_9SPHN</name>
<gene>
    <name evidence="2" type="ORF">DL238_09440</name>
</gene>
<organism evidence="2 3">
    <name type="scientific">Alteriqipengyuania lutimaris</name>
    <dbReference type="NCBI Taxonomy" id="1538146"/>
    <lineage>
        <taxon>Bacteria</taxon>
        <taxon>Pseudomonadati</taxon>
        <taxon>Pseudomonadota</taxon>
        <taxon>Alphaproteobacteria</taxon>
        <taxon>Sphingomonadales</taxon>
        <taxon>Erythrobacteraceae</taxon>
        <taxon>Alteriqipengyuania</taxon>
    </lineage>
</organism>
<dbReference type="AlphaFoldDB" id="A0A395LLB2"/>
<sequence length="185" mass="19784">MTADGAIEPGKRGDAFAPVRFRTGCVAVAVALMLGSAAFMGFAAFDEALLLDIANSSSRGAGAFLILLPFNIGGVNVAAVALVFYLGWVAWNFFRRLLDPVAVRIDGDVIRFHPTLRKKTVPIADVAGIDWNHAGLKSEFVVTKTDGTSVKVKNVDEWEAERAVEAWAATYSARSASQASSHLIE</sequence>
<dbReference type="EMBL" id="QRBB01000001">
    <property type="protein sequence ID" value="RDS77803.1"/>
    <property type="molecule type" value="Genomic_DNA"/>
</dbReference>
<accession>A0A395LLB2</accession>
<feature type="transmembrane region" description="Helical" evidence="1">
    <location>
        <begin position="21"/>
        <end position="44"/>
    </location>
</feature>
<feature type="transmembrane region" description="Helical" evidence="1">
    <location>
        <begin position="64"/>
        <end position="88"/>
    </location>
</feature>
<evidence type="ECO:0000313" key="2">
    <source>
        <dbReference type="EMBL" id="RDS77803.1"/>
    </source>
</evidence>
<evidence type="ECO:0008006" key="4">
    <source>
        <dbReference type="Google" id="ProtNLM"/>
    </source>
</evidence>
<keyword evidence="1" id="KW-0812">Transmembrane</keyword>
<dbReference type="Proteomes" id="UP000254101">
    <property type="component" value="Unassembled WGS sequence"/>
</dbReference>
<comment type="caution">
    <text evidence="2">The sequence shown here is derived from an EMBL/GenBank/DDBJ whole genome shotgun (WGS) entry which is preliminary data.</text>
</comment>
<evidence type="ECO:0000256" key="1">
    <source>
        <dbReference type="SAM" id="Phobius"/>
    </source>
</evidence>
<protein>
    <recommendedName>
        <fullName evidence="4">PH domain-containing protein</fullName>
    </recommendedName>
</protein>
<keyword evidence="1" id="KW-0472">Membrane</keyword>
<evidence type="ECO:0000313" key="3">
    <source>
        <dbReference type="Proteomes" id="UP000254101"/>
    </source>
</evidence>
<reference evidence="2 3" key="1">
    <citation type="submission" date="2018-07" db="EMBL/GenBank/DDBJ databases">
        <title>Erythrobacter nanhaiensis sp. nov., a novel member of the genus Erythrobacter isolated from the South China Sea.</title>
        <authorList>
            <person name="Chen X."/>
            <person name="Liu J."/>
        </authorList>
    </citation>
    <scope>NUCLEOTIDE SEQUENCE [LARGE SCALE GENOMIC DNA]</scope>
    <source>
        <strain evidence="2 3">S-5</strain>
    </source>
</reference>
<proteinExistence type="predicted"/>